<reference evidence="2 4" key="1">
    <citation type="submission" date="2020-05" db="EMBL/GenBank/DDBJ databases">
        <title>Comparative genomic analysis of denitrifying bacteria from Halomonas genus.</title>
        <authorList>
            <person name="Wang L."/>
            <person name="Shao Z."/>
        </authorList>
    </citation>
    <scope>NUCLEOTIDE SEQUENCE [LARGE SCALE GENOMIC DNA]</scope>
    <source>
        <strain evidence="2 4">DSM 17331</strain>
    </source>
</reference>
<evidence type="ECO:0000313" key="4">
    <source>
        <dbReference type="Proteomes" id="UP000814353"/>
    </source>
</evidence>
<dbReference type="Proteomes" id="UP000814353">
    <property type="component" value="Unassembled WGS sequence"/>
</dbReference>
<dbReference type="Pfam" id="PF12686">
    <property type="entry name" value="DUF3800"/>
    <property type="match status" value="1"/>
</dbReference>
<dbReference type="EMBL" id="JACEFT010000019">
    <property type="protein sequence ID" value="MBA2780071.1"/>
    <property type="molecule type" value="Genomic_DNA"/>
</dbReference>
<evidence type="ECO:0000313" key="1">
    <source>
        <dbReference type="EMBL" id="MBA2780071.1"/>
    </source>
</evidence>
<dbReference type="Proteomes" id="UP000518091">
    <property type="component" value="Unassembled WGS sequence"/>
</dbReference>
<protein>
    <submittedName>
        <fullName evidence="1">DUF3800 domain-containing protein</fullName>
    </submittedName>
</protein>
<dbReference type="AlphaFoldDB" id="A0A7W0AF73"/>
<comment type="caution">
    <text evidence="1">The sequence shown here is derived from an EMBL/GenBank/DDBJ whole genome shotgun (WGS) entry which is preliminary data.</text>
</comment>
<dbReference type="RefSeq" id="WP_181515545.1">
    <property type="nucleotide sequence ID" value="NZ_JACEFT010000019.1"/>
</dbReference>
<dbReference type="EMBL" id="JABFUB010000007">
    <property type="protein sequence ID" value="MCG6661944.1"/>
    <property type="molecule type" value="Genomic_DNA"/>
</dbReference>
<organism evidence="1 3">
    <name type="scientific">Billgrantia kenyensis</name>
    <dbReference type="NCBI Taxonomy" id="321266"/>
    <lineage>
        <taxon>Bacteria</taxon>
        <taxon>Pseudomonadati</taxon>
        <taxon>Pseudomonadota</taxon>
        <taxon>Gammaproteobacteria</taxon>
        <taxon>Oceanospirillales</taxon>
        <taxon>Halomonadaceae</taxon>
        <taxon>Billgrantia</taxon>
    </lineage>
</organism>
<keyword evidence="4" id="KW-1185">Reference proteome</keyword>
<accession>A0A7W0AF73</accession>
<evidence type="ECO:0000313" key="3">
    <source>
        <dbReference type="Proteomes" id="UP000518091"/>
    </source>
</evidence>
<sequence length="246" mass="28402">MGDFGEYIVYVDESGDHGLKNINPDYPVFVLAFCIIHKQAYLTQIVPKIQELKFRYFGHDMVVLHEAEIRKARKPFDILLNPNVRHRFMEELSRIIETAPFILVATCIMKEAFSQRHGVDGNPYHVAMEFGLERVFMELQGLRQRGQLTHVVFEQRGLQEDQALELEFRRIKDQSRVEGLGDTLDIVMANKKVNSAGLQLADMVARPIGRHLLNPDQPNRAFEILEAKFRRSRAGQVRGWGLKVYP</sequence>
<proteinExistence type="predicted"/>
<name>A0A7W0AF73_9GAMM</name>
<dbReference type="InterPro" id="IPR024524">
    <property type="entry name" value="DUF3800"/>
</dbReference>
<reference evidence="1 3" key="2">
    <citation type="submission" date="2020-07" db="EMBL/GenBank/DDBJ databases">
        <title>Identification of Halomonas strains.</title>
        <authorList>
            <person name="Xiao Z."/>
            <person name="Shen J."/>
        </authorList>
    </citation>
    <scope>NUCLEOTIDE SEQUENCE [LARGE SCALE GENOMIC DNA]</scope>
    <source>
        <strain evidence="1 3">DSM 17331</strain>
    </source>
</reference>
<gene>
    <name evidence="1" type="ORF">H1D44_14345</name>
    <name evidence="2" type="ORF">HOP48_10330</name>
</gene>
<evidence type="ECO:0000313" key="2">
    <source>
        <dbReference type="EMBL" id="MCG6661944.1"/>
    </source>
</evidence>